<dbReference type="CDD" id="cd03257">
    <property type="entry name" value="ABC_NikE_OppD_transporters"/>
    <property type="match status" value="1"/>
</dbReference>
<dbReference type="PANTHER" id="PTHR43776">
    <property type="entry name" value="TRANSPORT ATP-BINDING PROTEIN"/>
    <property type="match status" value="1"/>
</dbReference>
<keyword evidence="4 7" id="KW-0067">ATP-binding</keyword>
<dbReference type="NCBIfam" id="NF008453">
    <property type="entry name" value="PRK11308.1"/>
    <property type="match status" value="1"/>
</dbReference>
<dbReference type="GO" id="GO:0005524">
    <property type="term" value="F:ATP binding"/>
    <property type="evidence" value="ECO:0007669"/>
    <property type="project" value="UniProtKB-KW"/>
</dbReference>
<dbReference type="GO" id="GO:0055085">
    <property type="term" value="P:transmembrane transport"/>
    <property type="evidence" value="ECO:0007669"/>
    <property type="project" value="UniProtKB-ARBA"/>
</dbReference>
<reference evidence="6 8" key="1">
    <citation type="submission" date="2016-10" db="EMBL/GenBank/DDBJ databases">
        <title>Draft genome sequences of four alkaliphilic bacteria belonging to the Anaerobacillus genus.</title>
        <authorList>
            <person name="Bassil N.M."/>
            <person name="Lloyd J.R."/>
        </authorList>
    </citation>
    <scope>NUCLEOTIDE SEQUENCE [LARGE SCALE GENOMIC DNA]</scope>
    <source>
        <strain evidence="6 8">NB2006</strain>
    </source>
</reference>
<accession>A0A1S2LI17</accession>
<dbReference type="PANTHER" id="PTHR43776:SF8">
    <property type="entry name" value="ABC TRANSPORTER, ATP-BINDING PROTEIN"/>
    <property type="match status" value="1"/>
</dbReference>
<evidence type="ECO:0000313" key="7">
    <source>
        <dbReference type="EMBL" id="QOY35594.1"/>
    </source>
</evidence>
<dbReference type="Pfam" id="PF08352">
    <property type="entry name" value="oligo_HPY"/>
    <property type="match status" value="1"/>
</dbReference>
<name>A0A1S2LI17_9BACI</name>
<reference evidence="7 8" key="3">
    <citation type="journal article" date="2019" name="Int. J. Syst. Evol. Microbiol.">
        <title>Anaerobacillus isosaccharinicus sp. nov., an alkaliphilic bacterium which degrades isosaccharinic acid.</title>
        <authorList>
            <person name="Bassil N.M."/>
            <person name="Lloyd J.R."/>
        </authorList>
    </citation>
    <scope>NUCLEOTIDE SEQUENCE [LARGE SCALE GENOMIC DNA]</scope>
    <source>
        <strain evidence="7 8">NB2006</strain>
    </source>
</reference>
<reference evidence="7" key="4">
    <citation type="submission" date="2020-10" db="EMBL/GenBank/DDBJ databases">
        <authorList>
            <person name="Bassil N.M."/>
            <person name="Lloyd J.R."/>
        </authorList>
    </citation>
    <scope>NUCLEOTIDE SEQUENCE</scope>
    <source>
        <strain evidence="7">NB2006</strain>
    </source>
</reference>
<organism evidence="6 8">
    <name type="scientific">Anaerobacillus isosaccharinicus</name>
    <dbReference type="NCBI Taxonomy" id="1532552"/>
    <lineage>
        <taxon>Bacteria</taxon>
        <taxon>Bacillati</taxon>
        <taxon>Bacillota</taxon>
        <taxon>Bacilli</taxon>
        <taxon>Bacillales</taxon>
        <taxon>Bacillaceae</taxon>
        <taxon>Anaerobacillus</taxon>
    </lineage>
</organism>
<dbReference type="PROSITE" id="PS50893">
    <property type="entry name" value="ABC_TRANSPORTER_2"/>
    <property type="match status" value="1"/>
</dbReference>
<evidence type="ECO:0000313" key="6">
    <source>
        <dbReference type="EMBL" id="OIJ12168.1"/>
    </source>
</evidence>
<dbReference type="AlphaFoldDB" id="A0A1S2LI17"/>
<dbReference type="InterPro" id="IPR027417">
    <property type="entry name" value="P-loop_NTPase"/>
</dbReference>
<proteinExistence type="inferred from homology"/>
<keyword evidence="2" id="KW-0813">Transport</keyword>
<dbReference type="GO" id="GO:0015833">
    <property type="term" value="P:peptide transport"/>
    <property type="evidence" value="ECO:0007669"/>
    <property type="project" value="InterPro"/>
</dbReference>
<keyword evidence="8" id="KW-1185">Reference proteome</keyword>
<keyword evidence="3" id="KW-0547">Nucleotide-binding</keyword>
<dbReference type="NCBIfam" id="TIGR01727">
    <property type="entry name" value="oligo_HPY"/>
    <property type="match status" value="1"/>
</dbReference>
<dbReference type="Proteomes" id="UP000180175">
    <property type="component" value="Chromosome"/>
</dbReference>
<dbReference type="SUPFAM" id="SSF52540">
    <property type="entry name" value="P-loop containing nucleoside triphosphate hydrolases"/>
    <property type="match status" value="1"/>
</dbReference>
<dbReference type="Pfam" id="PF00005">
    <property type="entry name" value="ABC_tran"/>
    <property type="match status" value="1"/>
</dbReference>
<sequence>MNSPLLDVKDLKKHFPIRSGLLKRKTRFVKAVDGITFSIGEGETVGIVGESGCGKSTMGRTLLQLIEPTEGEVVFQGKNLVGLSTKEIREVRKDMQMVFQDPYSSLNPRLNVFEILSEPLTTHGIRDKQKRKEMISKILNVVGLNEGQMFRYPHEFSGGQRQRIGIARALILHPKLIVLDEPVSALDVSIQSQIINLLQDLQEEFGLTYIFISHDLSVVYQLCNKICVMYLGKIVEMGDVDTLYENPLHPYTKSLLSAVPIPDPFQKRERIILKGDVPNPAAPPPGCAFAPRCPEVMDICHQVRPTLQSCQGLQVACHLFQDESVSKHG</sequence>
<dbReference type="GO" id="GO:0016887">
    <property type="term" value="F:ATP hydrolysis activity"/>
    <property type="evidence" value="ECO:0007669"/>
    <property type="project" value="InterPro"/>
</dbReference>
<dbReference type="InterPro" id="IPR003439">
    <property type="entry name" value="ABC_transporter-like_ATP-bd"/>
</dbReference>
<evidence type="ECO:0000256" key="4">
    <source>
        <dbReference type="ARBA" id="ARBA00022840"/>
    </source>
</evidence>
<dbReference type="RefSeq" id="WP_071317745.1">
    <property type="nucleotide sequence ID" value="NZ_CP063356.2"/>
</dbReference>
<evidence type="ECO:0000256" key="2">
    <source>
        <dbReference type="ARBA" id="ARBA00022448"/>
    </source>
</evidence>
<dbReference type="InterPro" id="IPR003593">
    <property type="entry name" value="AAA+_ATPase"/>
</dbReference>
<evidence type="ECO:0000259" key="5">
    <source>
        <dbReference type="PROSITE" id="PS50893"/>
    </source>
</evidence>
<dbReference type="FunFam" id="3.40.50.300:FF:000016">
    <property type="entry name" value="Oligopeptide ABC transporter ATP-binding component"/>
    <property type="match status" value="1"/>
</dbReference>
<dbReference type="SMART" id="SM00382">
    <property type="entry name" value="AAA"/>
    <property type="match status" value="1"/>
</dbReference>
<gene>
    <name evidence="7" type="ORF">AWH56_023445</name>
    <name evidence="6" type="ORF">AWH56_14445</name>
</gene>
<dbReference type="InterPro" id="IPR017871">
    <property type="entry name" value="ABC_transporter-like_CS"/>
</dbReference>
<dbReference type="EMBL" id="LQXD01000129">
    <property type="protein sequence ID" value="OIJ12168.1"/>
    <property type="molecule type" value="Genomic_DNA"/>
</dbReference>
<evidence type="ECO:0000256" key="1">
    <source>
        <dbReference type="ARBA" id="ARBA00005417"/>
    </source>
</evidence>
<dbReference type="OrthoDB" id="9802264at2"/>
<dbReference type="Gene3D" id="3.40.50.300">
    <property type="entry name" value="P-loop containing nucleotide triphosphate hydrolases"/>
    <property type="match status" value="1"/>
</dbReference>
<evidence type="ECO:0000256" key="3">
    <source>
        <dbReference type="ARBA" id="ARBA00022741"/>
    </source>
</evidence>
<reference evidence="7 8" key="2">
    <citation type="journal article" date="2017" name="Genome Announc.">
        <title>Draft Genome Sequences of Four Alkaliphilic Bacteria Belonging to the Anaerobacillus Genus.</title>
        <authorList>
            <person name="Bassil N.M."/>
            <person name="Lloyd J.R."/>
        </authorList>
    </citation>
    <scope>NUCLEOTIDE SEQUENCE [LARGE SCALE GENOMIC DNA]</scope>
    <source>
        <strain evidence="7 8">NB2006</strain>
    </source>
</reference>
<comment type="similarity">
    <text evidence="1">Belongs to the ABC transporter superfamily.</text>
</comment>
<feature type="domain" description="ABC transporter" evidence="5">
    <location>
        <begin position="6"/>
        <end position="256"/>
    </location>
</feature>
<dbReference type="InterPro" id="IPR050319">
    <property type="entry name" value="ABC_transp_ATP-bind"/>
</dbReference>
<dbReference type="EMBL" id="CP063356">
    <property type="protein sequence ID" value="QOY35594.1"/>
    <property type="molecule type" value="Genomic_DNA"/>
</dbReference>
<dbReference type="KEGG" id="aia:AWH56_023445"/>
<dbReference type="PROSITE" id="PS00211">
    <property type="entry name" value="ABC_TRANSPORTER_1"/>
    <property type="match status" value="1"/>
</dbReference>
<evidence type="ECO:0000313" key="8">
    <source>
        <dbReference type="Proteomes" id="UP000180175"/>
    </source>
</evidence>
<protein>
    <submittedName>
        <fullName evidence="7">Dipeptide ABC transporter ATP-binding protein</fullName>
    </submittedName>
</protein>
<dbReference type="InterPro" id="IPR013563">
    <property type="entry name" value="Oligopep_ABC_C"/>
</dbReference>